<dbReference type="Gene3D" id="3.40.430.10">
    <property type="entry name" value="Dihydrofolate Reductase, subunit A"/>
    <property type="match status" value="1"/>
</dbReference>
<dbReference type="GO" id="GO:0046654">
    <property type="term" value="P:tetrahydrofolate biosynthetic process"/>
    <property type="evidence" value="ECO:0007669"/>
    <property type="project" value="UniProtKB-UniPathway"/>
</dbReference>
<evidence type="ECO:0000313" key="11">
    <source>
        <dbReference type="Proteomes" id="UP000267464"/>
    </source>
</evidence>
<gene>
    <name evidence="10" type="ORF">DZC73_02260</name>
</gene>
<dbReference type="CDD" id="cd00209">
    <property type="entry name" value="DHFR"/>
    <property type="match status" value="1"/>
</dbReference>
<dbReference type="InterPro" id="IPR001796">
    <property type="entry name" value="DHFR_dom"/>
</dbReference>
<evidence type="ECO:0000256" key="3">
    <source>
        <dbReference type="ARBA" id="ARBA00012856"/>
    </source>
</evidence>
<dbReference type="GO" id="GO:0070401">
    <property type="term" value="F:NADP+ binding"/>
    <property type="evidence" value="ECO:0007669"/>
    <property type="project" value="UniProtKB-ARBA"/>
</dbReference>
<comment type="pathway">
    <text evidence="1 8">Cofactor biosynthesis; tetrahydrofolate biosynthesis; 5,6,7,8-tetrahydrofolate from 7,8-dihydrofolate: step 1/1.</text>
</comment>
<dbReference type="PROSITE" id="PS51330">
    <property type="entry name" value="DHFR_2"/>
    <property type="match status" value="1"/>
</dbReference>
<reference evidence="10 11" key="2">
    <citation type="submission" date="2018-12" db="EMBL/GenBank/DDBJ databases">
        <title>Rhizobacter gummiphilus sp. nov., a rubber-degrading bacterium isolated from the soil of a botanical garden in Japan.</title>
        <authorList>
            <person name="Shunsuke S.S."/>
        </authorList>
    </citation>
    <scope>NUCLEOTIDE SEQUENCE [LARGE SCALE GENOMIC DNA]</scope>
    <source>
        <strain evidence="10 11">S-16</strain>
    </source>
</reference>
<evidence type="ECO:0000256" key="2">
    <source>
        <dbReference type="ARBA" id="ARBA00009539"/>
    </source>
</evidence>
<dbReference type="PANTHER" id="PTHR48069">
    <property type="entry name" value="DIHYDROFOLATE REDUCTASE"/>
    <property type="match status" value="1"/>
</dbReference>
<dbReference type="PIRSF" id="PIRSF000194">
    <property type="entry name" value="DHFR"/>
    <property type="match status" value="1"/>
</dbReference>
<accession>A0A3N7HU89</accession>
<dbReference type="Proteomes" id="UP000267464">
    <property type="component" value="Unassembled WGS sequence"/>
</dbReference>
<evidence type="ECO:0000256" key="8">
    <source>
        <dbReference type="PIRNR" id="PIRNR000194"/>
    </source>
</evidence>
<dbReference type="RefSeq" id="WP_124538565.1">
    <property type="nucleotide sequence ID" value="NZ_QUSW01000001.1"/>
</dbReference>
<evidence type="ECO:0000256" key="7">
    <source>
        <dbReference type="ARBA" id="ARBA00025067"/>
    </source>
</evidence>
<sequence>MPRPTLSLIAAVARRGAIGRDNQLLCRISEDLKFFKRTTLGSPVIMGRKTWDSIGRPLPGRRNIVITRNRQWQAEGVERTGSLDEALSLVQNAPKVFIIGGGEIYRQALPMADELVLTEIDADFEADAFFPEWDRTQFTSQASEPQTSEHGYPYRWVTYQRQHGA</sequence>
<comment type="function">
    <text evidence="7 8">Key enzyme in folate metabolism. Catalyzes an essential reaction for de novo glycine and purine synthesis, and for DNA precursor synthesis.</text>
</comment>
<evidence type="ECO:0000259" key="9">
    <source>
        <dbReference type="PROSITE" id="PS51330"/>
    </source>
</evidence>
<dbReference type="EC" id="1.5.1.3" evidence="3 8"/>
<dbReference type="PRINTS" id="PR00070">
    <property type="entry name" value="DHFR"/>
</dbReference>
<dbReference type="EMBL" id="QUSW01000001">
    <property type="protein sequence ID" value="RQP25897.1"/>
    <property type="molecule type" value="Genomic_DNA"/>
</dbReference>
<dbReference type="FunFam" id="3.40.430.10:FF:000001">
    <property type="entry name" value="Dihydrofolate reductase"/>
    <property type="match status" value="1"/>
</dbReference>
<proteinExistence type="inferred from homology"/>
<keyword evidence="11" id="KW-1185">Reference proteome</keyword>
<dbReference type="SUPFAM" id="SSF53597">
    <property type="entry name" value="Dihydrofolate reductase-like"/>
    <property type="match status" value="1"/>
</dbReference>
<keyword evidence="6 8" id="KW-0560">Oxidoreductase</keyword>
<comment type="catalytic activity">
    <reaction evidence="8">
        <text>(6S)-5,6,7,8-tetrahydrofolate + NADP(+) = 7,8-dihydrofolate + NADPH + H(+)</text>
        <dbReference type="Rhea" id="RHEA:15009"/>
        <dbReference type="ChEBI" id="CHEBI:15378"/>
        <dbReference type="ChEBI" id="CHEBI:57451"/>
        <dbReference type="ChEBI" id="CHEBI:57453"/>
        <dbReference type="ChEBI" id="CHEBI:57783"/>
        <dbReference type="ChEBI" id="CHEBI:58349"/>
        <dbReference type="EC" id="1.5.1.3"/>
    </reaction>
</comment>
<dbReference type="GO" id="GO:0046452">
    <property type="term" value="P:dihydrofolate metabolic process"/>
    <property type="evidence" value="ECO:0007669"/>
    <property type="project" value="TreeGrafter"/>
</dbReference>
<evidence type="ECO:0000256" key="1">
    <source>
        <dbReference type="ARBA" id="ARBA00004903"/>
    </source>
</evidence>
<protein>
    <recommendedName>
        <fullName evidence="3 8">Dihydrofolate reductase</fullName>
        <ecNumber evidence="3 8">1.5.1.3</ecNumber>
    </recommendedName>
</protein>
<dbReference type="PANTHER" id="PTHR48069:SF3">
    <property type="entry name" value="DIHYDROFOLATE REDUCTASE"/>
    <property type="match status" value="1"/>
</dbReference>
<comment type="similarity">
    <text evidence="2 8">Belongs to the dihydrofolate reductase family.</text>
</comment>
<evidence type="ECO:0000256" key="4">
    <source>
        <dbReference type="ARBA" id="ARBA00022563"/>
    </source>
</evidence>
<keyword evidence="5 8" id="KW-0521">NADP</keyword>
<name>A0A3N7HU89_9BURK</name>
<dbReference type="OrthoDB" id="9804315at2"/>
<comment type="caution">
    <text evidence="10">The sequence shown here is derived from an EMBL/GenBank/DDBJ whole genome shotgun (WGS) entry which is preliminary data.</text>
</comment>
<dbReference type="GO" id="GO:0004146">
    <property type="term" value="F:dihydrofolate reductase activity"/>
    <property type="evidence" value="ECO:0007669"/>
    <property type="project" value="UniProtKB-EC"/>
</dbReference>
<reference evidence="10 11" key="1">
    <citation type="submission" date="2018-08" db="EMBL/GenBank/DDBJ databases">
        <authorList>
            <person name="Khan S.A."/>
            <person name="Jeon C.O."/>
            <person name="Chun B.H."/>
            <person name="Jeong S.E."/>
        </authorList>
    </citation>
    <scope>NUCLEOTIDE SEQUENCE [LARGE SCALE GENOMIC DNA]</scope>
    <source>
        <strain evidence="10 11">S-16</strain>
    </source>
</reference>
<dbReference type="InterPro" id="IPR012259">
    <property type="entry name" value="DHFR"/>
</dbReference>
<dbReference type="AlphaFoldDB" id="A0A3N7HU89"/>
<evidence type="ECO:0000256" key="6">
    <source>
        <dbReference type="ARBA" id="ARBA00023002"/>
    </source>
</evidence>
<evidence type="ECO:0000256" key="5">
    <source>
        <dbReference type="ARBA" id="ARBA00022857"/>
    </source>
</evidence>
<dbReference type="GO" id="GO:0005829">
    <property type="term" value="C:cytosol"/>
    <property type="evidence" value="ECO:0007669"/>
    <property type="project" value="TreeGrafter"/>
</dbReference>
<dbReference type="UniPathway" id="UPA00077">
    <property type="reaction ID" value="UER00158"/>
</dbReference>
<evidence type="ECO:0000313" key="10">
    <source>
        <dbReference type="EMBL" id="RQP25897.1"/>
    </source>
</evidence>
<dbReference type="GO" id="GO:0006730">
    <property type="term" value="P:one-carbon metabolic process"/>
    <property type="evidence" value="ECO:0007669"/>
    <property type="project" value="UniProtKB-KW"/>
</dbReference>
<feature type="domain" description="DHFR" evidence="9">
    <location>
        <begin position="5"/>
        <end position="161"/>
    </location>
</feature>
<dbReference type="InterPro" id="IPR024072">
    <property type="entry name" value="DHFR-like_dom_sf"/>
</dbReference>
<keyword evidence="4 8" id="KW-0554">One-carbon metabolism</keyword>
<dbReference type="Pfam" id="PF00186">
    <property type="entry name" value="DHFR_1"/>
    <property type="match status" value="1"/>
</dbReference>
<organism evidence="10 11">
    <name type="scientific">Piscinibacter terrae</name>
    <dbReference type="NCBI Taxonomy" id="2496871"/>
    <lineage>
        <taxon>Bacteria</taxon>
        <taxon>Pseudomonadati</taxon>
        <taxon>Pseudomonadota</taxon>
        <taxon>Betaproteobacteria</taxon>
        <taxon>Burkholderiales</taxon>
        <taxon>Sphaerotilaceae</taxon>
        <taxon>Piscinibacter</taxon>
    </lineage>
</organism>
<dbReference type="GO" id="GO:0046655">
    <property type="term" value="P:folic acid metabolic process"/>
    <property type="evidence" value="ECO:0007669"/>
    <property type="project" value="TreeGrafter"/>
</dbReference>